<sequence length="135" mass="14359">MKKILGVTTLLAAAAIAGGAVLIHSNSREPIVPASETTRTTYRLTGDEMEVDSSGPVTITVVTGPAGEVVVDRRLRWTGPKRHTESWREDRMAIDYECGGGDCGADYRLSVPGGTRVRFGGVKANCPPEIACEEA</sequence>
<organism evidence="1 2">
    <name type="scientific">Streptosporangium jomthongense</name>
    <dbReference type="NCBI Taxonomy" id="1193683"/>
    <lineage>
        <taxon>Bacteria</taxon>
        <taxon>Bacillati</taxon>
        <taxon>Actinomycetota</taxon>
        <taxon>Actinomycetes</taxon>
        <taxon>Streptosporangiales</taxon>
        <taxon>Streptosporangiaceae</taxon>
        <taxon>Streptosporangium</taxon>
    </lineage>
</organism>
<keyword evidence="2" id="KW-1185">Reference proteome</keyword>
<proteinExistence type="predicted"/>
<protein>
    <submittedName>
        <fullName evidence="1">Uncharacterized protein</fullName>
    </submittedName>
</protein>
<gene>
    <name evidence="1" type="ORF">ACFOYY_38585</name>
</gene>
<dbReference type="Proteomes" id="UP001595698">
    <property type="component" value="Unassembled WGS sequence"/>
</dbReference>
<dbReference type="EMBL" id="JBHSBC010000051">
    <property type="protein sequence ID" value="MFC3986088.1"/>
    <property type="molecule type" value="Genomic_DNA"/>
</dbReference>
<evidence type="ECO:0000313" key="1">
    <source>
        <dbReference type="EMBL" id="MFC3986088.1"/>
    </source>
</evidence>
<evidence type="ECO:0000313" key="2">
    <source>
        <dbReference type="Proteomes" id="UP001595698"/>
    </source>
</evidence>
<dbReference type="RefSeq" id="WP_386196214.1">
    <property type="nucleotide sequence ID" value="NZ_JBHSBC010000051.1"/>
</dbReference>
<reference evidence="2" key="1">
    <citation type="journal article" date="2019" name="Int. J. Syst. Evol. Microbiol.">
        <title>The Global Catalogue of Microorganisms (GCM) 10K type strain sequencing project: providing services to taxonomists for standard genome sequencing and annotation.</title>
        <authorList>
            <consortium name="The Broad Institute Genomics Platform"/>
            <consortium name="The Broad Institute Genome Sequencing Center for Infectious Disease"/>
            <person name="Wu L."/>
            <person name="Ma J."/>
        </authorList>
    </citation>
    <scope>NUCLEOTIDE SEQUENCE [LARGE SCALE GENOMIC DNA]</scope>
    <source>
        <strain evidence="2">TBRC 7912</strain>
    </source>
</reference>
<accession>A0ABV8FF38</accession>
<name>A0ABV8FF38_9ACTN</name>
<comment type="caution">
    <text evidence="1">The sequence shown here is derived from an EMBL/GenBank/DDBJ whole genome shotgun (WGS) entry which is preliminary data.</text>
</comment>